<reference evidence="1 2" key="1">
    <citation type="submission" date="2013-07" db="EMBL/GenBank/DDBJ databases">
        <authorList>
            <person name="Stoco P.H."/>
            <person name="Wagner G."/>
            <person name="Gerber A."/>
            <person name="Zaha A."/>
            <person name="Thompson C."/>
            <person name="Bartholomeu D.C."/>
            <person name="Luckemeyer D.D."/>
            <person name="Bahia D."/>
            <person name="Loreto E."/>
            <person name="Prestes E.B."/>
            <person name="Lima F.M."/>
            <person name="Rodrigues-Luiz G."/>
            <person name="Vallejo G.A."/>
            <person name="Filho J.F."/>
            <person name="Monteiro K.M."/>
            <person name="Tyler K.M."/>
            <person name="de Almeida L.G."/>
            <person name="Ortiz M.F."/>
            <person name="Siervo M.A."/>
            <person name="de Moraes M.H."/>
            <person name="Cunha O.L."/>
            <person name="Mendonca-Neto R."/>
            <person name="Silva R."/>
            <person name="Teixeira S.M."/>
            <person name="Murta S.M."/>
            <person name="Sincero T.C."/>
            <person name="Mendes T.A."/>
            <person name="Urmenyi T.P."/>
            <person name="Silva V.G."/>
            <person name="da Rocha W.D."/>
            <person name="Andersson B."/>
            <person name="Romanha A.J."/>
            <person name="Steindel M."/>
            <person name="de Vasconcelos A.T."/>
            <person name="Grisard E.C."/>
        </authorList>
    </citation>
    <scope>NUCLEOTIDE SEQUENCE [LARGE SCALE GENOMIC DNA]</scope>
    <source>
        <strain evidence="1 2">SC58</strain>
    </source>
</reference>
<keyword evidence="2" id="KW-1185">Reference proteome</keyword>
<protein>
    <submittedName>
        <fullName evidence="1">Uncharacterized protein</fullName>
    </submittedName>
</protein>
<dbReference type="AlphaFoldDB" id="A0A061J1T5"/>
<name>A0A061J1T5_TRYRA</name>
<sequence>MSADPEAPADSNRRSGGHVIRNMIYRHDSARNLEIVTGWQDQGTREYNQRIVPPAKLELHPKHPCHALNSQLLRCSLDCSAEMKLAGRIATCNTERKNLMVCFAKNKAWKPAPLSEGYNFW</sequence>
<evidence type="ECO:0000313" key="1">
    <source>
        <dbReference type="EMBL" id="ESL08889.1"/>
    </source>
</evidence>
<dbReference type="VEuPathDB" id="TriTrypDB:TRSC58_03400"/>
<evidence type="ECO:0000313" key="2">
    <source>
        <dbReference type="Proteomes" id="UP000031737"/>
    </source>
</evidence>
<dbReference type="EMBL" id="AUPL01003400">
    <property type="protein sequence ID" value="ESL08889.1"/>
    <property type="molecule type" value="Genomic_DNA"/>
</dbReference>
<organism evidence="1 2">
    <name type="scientific">Trypanosoma rangeli SC58</name>
    <dbReference type="NCBI Taxonomy" id="429131"/>
    <lineage>
        <taxon>Eukaryota</taxon>
        <taxon>Discoba</taxon>
        <taxon>Euglenozoa</taxon>
        <taxon>Kinetoplastea</taxon>
        <taxon>Metakinetoplastina</taxon>
        <taxon>Trypanosomatida</taxon>
        <taxon>Trypanosomatidae</taxon>
        <taxon>Trypanosoma</taxon>
        <taxon>Herpetosoma</taxon>
    </lineage>
</organism>
<proteinExistence type="predicted"/>
<dbReference type="OrthoDB" id="275877at2759"/>
<comment type="caution">
    <text evidence="1">The sequence shown here is derived from an EMBL/GenBank/DDBJ whole genome shotgun (WGS) entry which is preliminary data.</text>
</comment>
<dbReference type="Proteomes" id="UP000031737">
    <property type="component" value="Unassembled WGS sequence"/>
</dbReference>
<gene>
    <name evidence="1" type="ORF">TRSC58_03400</name>
</gene>
<accession>A0A061J1T5</accession>